<dbReference type="SUPFAM" id="SSF47413">
    <property type="entry name" value="lambda repressor-like DNA-binding domains"/>
    <property type="match status" value="1"/>
</dbReference>
<gene>
    <name evidence="3" type="ORF">PP769_15695</name>
</gene>
<feature type="region of interest" description="Disordered" evidence="1">
    <location>
        <begin position="1"/>
        <end position="24"/>
    </location>
</feature>
<dbReference type="SUPFAM" id="SSF53850">
    <property type="entry name" value="Periplasmic binding protein-like II"/>
    <property type="match status" value="1"/>
</dbReference>
<organism evidence="3 4">
    <name type="scientific">Candidatus Nitrospira allomarina</name>
    <dbReference type="NCBI Taxonomy" id="3020900"/>
    <lineage>
        <taxon>Bacteria</taxon>
        <taxon>Pseudomonadati</taxon>
        <taxon>Nitrospirota</taxon>
        <taxon>Nitrospiria</taxon>
        <taxon>Nitrospirales</taxon>
        <taxon>Nitrospiraceae</taxon>
        <taxon>Nitrospira</taxon>
    </lineage>
</organism>
<protein>
    <submittedName>
        <fullName evidence="3">Substrate-binding domain-containing protein</fullName>
    </submittedName>
</protein>
<evidence type="ECO:0000313" key="4">
    <source>
        <dbReference type="Proteomes" id="UP001302719"/>
    </source>
</evidence>
<dbReference type="Pfam" id="PF12727">
    <property type="entry name" value="PBP_like"/>
    <property type="match status" value="1"/>
</dbReference>
<evidence type="ECO:0000313" key="3">
    <source>
        <dbReference type="EMBL" id="WNM57397.1"/>
    </source>
</evidence>
<dbReference type="GO" id="GO:0003677">
    <property type="term" value="F:DNA binding"/>
    <property type="evidence" value="ECO:0007669"/>
    <property type="project" value="InterPro"/>
</dbReference>
<dbReference type="PANTHER" id="PTHR38431">
    <property type="entry name" value="BLL2305 PROTEIN"/>
    <property type="match status" value="1"/>
</dbReference>
<dbReference type="AlphaFoldDB" id="A0AA96GAD6"/>
<dbReference type="Proteomes" id="UP001302719">
    <property type="component" value="Chromosome"/>
</dbReference>
<dbReference type="PROSITE" id="PS50943">
    <property type="entry name" value="HTH_CROC1"/>
    <property type="match status" value="1"/>
</dbReference>
<dbReference type="SMART" id="SM00530">
    <property type="entry name" value="HTH_XRE"/>
    <property type="match status" value="1"/>
</dbReference>
<dbReference type="EMBL" id="CP116967">
    <property type="protein sequence ID" value="WNM57397.1"/>
    <property type="molecule type" value="Genomic_DNA"/>
</dbReference>
<dbReference type="InterPro" id="IPR024370">
    <property type="entry name" value="PBP_domain"/>
</dbReference>
<dbReference type="KEGG" id="nall:PP769_15695"/>
<proteinExistence type="predicted"/>
<dbReference type="Gene3D" id="1.10.260.40">
    <property type="entry name" value="lambda repressor-like DNA-binding domains"/>
    <property type="match status" value="1"/>
</dbReference>
<sequence>MKKMGIKSSQNSRQAKVSPRESVCNRLRDRRKKQGISQAELAVLVGLTRQAVYAIEANQYLPSTHIALRFARALKCRVEDLFILADQDEIVEAEFIGGTTPLGQPTRVKLSYVGARILARPMAELGDVLNFVMPADGVIQEQGKKSSSGKRPSVRVQLLNSLDVIKKGILIAGCDPALFLAGEHVRKINNLAGITNWTMGSANALRALQRDEVHMAGLHLVDVKSGQSNVPYLKRHIPGHDFVGVRFASWVQGVLIYPGNPKHIGGVDDFGQSGLRLVNRELGAGARFLLDALLQKSGLTGDQLLGYEHEVPSHLEVARLIRDGMADVGIGVEAAARHYGLGFIPLREEQYDLIMRREFLKSHPVMSQFLDAMVSQPFRREIESLGGYTVTEIGKILHW</sequence>
<dbReference type="CDD" id="cd00093">
    <property type="entry name" value="HTH_XRE"/>
    <property type="match status" value="1"/>
</dbReference>
<dbReference type="RefSeq" id="WP_312641825.1">
    <property type="nucleotide sequence ID" value="NZ_CP116967.1"/>
</dbReference>
<dbReference type="InterPro" id="IPR010982">
    <property type="entry name" value="Lambda_DNA-bd_dom_sf"/>
</dbReference>
<keyword evidence="4" id="KW-1185">Reference proteome</keyword>
<dbReference type="Pfam" id="PF01381">
    <property type="entry name" value="HTH_3"/>
    <property type="match status" value="1"/>
</dbReference>
<evidence type="ECO:0000259" key="2">
    <source>
        <dbReference type="PROSITE" id="PS50943"/>
    </source>
</evidence>
<dbReference type="PANTHER" id="PTHR38431:SF1">
    <property type="entry name" value="BLL2305 PROTEIN"/>
    <property type="match status" value="1"/>
</dbReference>
<reference evidence="3 4" key="1">
    <citation type="submission" date="2023-01" db="EMBL/GenBank/DDBJ databases">
        <title>Cultivation and genomic characterization of new, ubiquitous marine nitrite-oxidizing bacteria from the Nitrospirales.</title>
        <authorList>
            <person name="Mueller A.J."/>
            <person name="Daebeler A."/>
            <person name="Herbold C.W."/>
            <person name="Kirkegaard R.H."/>
            <person name="Daims H."/>
        </authorList>
    </citation>
    <scope>NUCLEOTIDE SEQUENCE [LARGE SCALE GENOMIC DNA]</scope>
    <source>
        <strain evidence="3 4">VA</strain>
    </source>
</reference>
<feature type="domain" description="HTH cro/C1-type" evidence="2">
    <location>
        <begin position="27"/>
        <end position="81"/>
    </location>
</feature>
<name>A0AA96GAD6_9BACT</name>
<accession>A0AA96GAD6</accession>
<dbReference type="InterPro" id="IPR001387">
    <property type="entry name" value="Cro/C1-type_HTH"/>
</dbReference>
<evidence type="ECO:0000256" key="1">
    <source>
        <dbReference type="SAM" id="MobiDB-lite"/>
    </source>
</evidence>